<dbReference type="Proteomes" id="UP000595823">
    <property type="component" value="Chromosome"/>
</dbReference>
<protein>
    <submittedName>
        <fullName evidence="1">Uncharacterized protein</fullName>
    </submittedName>
</protein>
<proteinExistence type="predicted"/>
<dbReference type="EMBL" id="CP054705">
    <property type="protein sequence ID" value="QQK75598.1"/>
    <property type="molecule type" value="Genomic_DNA"/>
</dbReference>
<name>A0A7T6Z252_9BACI</name>
<keyword evidence="2" id="KW-1185">Reference proteome</keyword>
<sequence length="265" mass="30636">MVTIAKELKRIREKEDDIGVLTIYLNTDISDQSQTRGEWQIRLKNGVNDLEGYAKKSNNQEEVKALKNLVEKAHNYIYDKQKDMQKGFVLMASADGQLWKVKILQAPVETSFHWERQAETKQLEQLLHEYPETGIIVAQQRDVTFIEAALGEIRDEKIFHWDLKKEDWVDYQDPSPPSATDTSHDNFQRRFEENKDRWYKSLASLLGKEINRRNLNGAYLVGSKAATGDLGKHLDQAHLKGTITKNLGSKPSHEILNEVYNDQIR</sequence>
<evidence type="ECO:0000313" key="2">
    <source>
        <dbReference type="Proteomes" id="UP000595823"/>
    </source>
</evidence>
<organism evidence="1 2">
    <name type="scientific">Salicibibacter cibarius</name>
    <dbReference type="NCBI Taxonomy" id="2743000"/>
    <lineage>
        <taxon>Bacteria</taxon>
        <taxon>Bacillati</taxon>
        <taxon>Bacillota</taxon>
        <taxon>Bacilli</taxon>
        <taxon>Bacillales</taxon>
        <taxon>Bacillaceae</taxon>
        <taxon>Salicibibacter</taxon>
    </lineage>
</organism>
<gene>
    <name evidence="1" type="ORF">HUG15_08495</name>
</gene>
<dbReference type="InterPro" id="IPR040983">
    <property type="entry name" value="Bact_RF_family5"/>
</dbReference>
<dbReference type="InterPro" id="IPR042226">
    <property type="entry name" value="eFR1_2_sf"/>
</dbReference>
<reference evidence="1 2" key="1">
    <citation type="submission" date="2020-06" db="EMBL/GenBank/DDBJ databases">
        <title>Genomic analysis of Salicibibacter sp. NKC5-3.</title>
        <authorList>
            <person name="Oh Y.J."/>
        </authorList>
    </citation>
    <scope>NUCLEOTIDE SEQUENCE [LARGE SCALE GENOMIC DNA]</scope>
    <source>
        <strain evidence="1 2">NKC5-3</strain>
    </source>
</reference>
<dbReference type="KEGG" id="scia:HUG15_08495"/>
<evidence type="ECO:0000313" key="1">
    <source>
        <dbReference type="EMBL" id="QQK75598.1"/>
    </source>
</evidence>
<accession>A0A7T6Z252</accession>
<dbReference type="Pfam" id="PF18846">
    <property type="entry name" value="baeRF_family5"/>
    <property type="match status" value="1"/>
</dbReference>
<dbReference type="RefSeq" id="WP_200128235.1">
    <property type="nucleotide sequence ID" value="NZ_CP054705.1"/>
</dbReference>
<dbReference type="AlphaFoldDB" id="A0A7T6Z252"/>
<dbReference type="Gene3D" id="3.30.420.60">
    <property type="entry name" value="eRF1 domain 2"/>
    <property type="match status" value="1"/>
</dbReference>